<proteinExistence type="inferred from homology"/>
<organism evidence="4 5">
    <name type="scientific">Thiomicrospira aerophila AL3</name>
    <dbReference type="NCBI Taxonomy" id="717772"/>
    <lineage>
        <taxon>Bacteria</taxon>
        <taxon>Pseudomonadati</taxon>
        <taxon>Pseudomonadota</taxon>
        <taxon>Gammaproteobacteria</taxon>
        <taxon>Thiotrichales</taxon>
        <taxon>Piscirickettsiaceae</taxon>
        <taxon>Thiomicrospira</taxon>
    </lineage>
</organism>
<dbReference type="Proteomes" id="UP000005380">
    <property type="component" value="Chromosome"/>
</dbReference>
<protein>
    <submittedName>
        <fullName evidence="4">Carboxysome shell protein</fullName>
    </submittedName>
</protein>
<evidence type="ECO:0000313" key="4">
    <source>
        <dbReference type="EMBL" id="AHF02035.1"/>
    </source>
</evidence>
<dbReference type="KEGG" id="tao:THIAE_09955"/>
<feature type="region of interest" description="Disordered" evidence="3">
    <location>
        <begin position="671"/>
        <end position="722"/>
    </location>
</feature>
<name>W0DTV8_9GAMM</name>
<feature type="compositionally biased region" description="Polar residues" evidence="3">
    <location>
        <begin position="701"/>
        <end position="716"/>
    </location>
</feature>
<reference evidence="4 5" key="1">
    <citation type="submission" date="2013-12" db="EMBL/GenBank/DDBJ databases">
        <authorList>
            <consortium name="DOE Joint Genome Institute"/>
            <person name="Kappler U."/>
            <person name="Huntemann M."/>
            <person name="Han J."/>
            <person name="Chen A."/>
            <person name="Kyrpides N."/>
            <person name="Mavromatis K."/>
            <person name="Markowitz V."/>
            <person name="Palaniappan K."/>
            <person name="Ivanova N."/>
            <person name="Schaumberg A."/>
            <person name="Pati A."/>
            <person name="Liolios K."/>
            <person name="Nordberg H.P."/>
            <person name="Cantor M.N."/>
            <person name="Hua S.X."/>
            <person name="Woyke T."/>
        </authorList>
    </citation>
    <scope>NUCLEOTIDE SEQUENCE [LARGE SCALE GENOMIC DNA]</scope>
    <source>
        <strain evidence="5">AL2</strain>
    </source>
</reference>
<feature type="compositionally biased region" description="Polar residues" evidence="3">
    <location>
        <begin position="37"/>
        <end position="46"/>
    </location>
</feature>
<dbReference type="RefSeq" id="WP_006460162.1">
    <property type="nucleotide sequence ID" value="NZ_CP007030.1"/>
</dbReference>
<evidence type="ECO:0000256" key="1">
    <source>
        <dbReference type="ARBA" id="ARBA00022737"/>
    </source>
</evidence>
<gene>
    <name evidence="4" type="ORF">THIAE_09955</name>
</gene>
<dbReference type="EMBL" id="CP007030">
    <property type="protein sequence ID" value="AHF02035.1"/>
    <property type="molecule type" value="Genomic_DNA"/>
</dbReference>
<feature type="region of interest" description="Disordered" evidence="3">
    <location>
        <begin position="1"/>
        <end position="63"/>
    </location>
</feature>
<evidence type="ECO:0000256" key="2">
    <source>
        <dbReference type="ARBA" id="ARBA00024044"/>
    </source>
</evidence>
<dbReference type="eggNOG" id="ENOG502Z8T4">
    <property type="taxonomic scope" value="Bacteria"/>
</dbReference>
<feature type="compositionally biased region" description="Low complexity" evidence="3">
    <location>
        <begin position="116"/>
        <end position="127"/>
    </location>
</feature>
<comment type="similarity">
    <text evidence="2">Belongs to the CsoS2 family.</text>
</comment>
<dbReference type="GO" id="GO:0043886">
    <property type="term" value="F:structural constituent of carboxysome shell"/>
    <property type="evidence" value="ECO:0007669"/>
    <property type="project" value="InterPro"/>
</dbReference>
<accession>W0DTV8</accession>
<feature type="region of interest" description="Disordered" evidence="3">
    <location>
        <begin position="77"/>
        <end position="153"/>
    </location>
</feature>
<evidence type="ECO:0000313" key="5">
    <source>
        <dbReference type="Proteomes" id="UP000005380"/>
    </source>
</evidence>
<dbReference type="Pfam" id="PF12288">
    <property type="entry name" value="CsoS2_M"/>
    <property type="match status" value="1"/>
</dbReference>
<dbReference type="OrthoDB" id="543713at2"/>
<dbReference type="HOGENOM" id="CLU_016451_0_0_6"/>
<dbReference type="InterPro" id="IPR020990">
    <property type="entry name" value="CSOS2/2B"/>
</dbReference>
<evidence type="ECO:0000256" key="3">
    <source>
        <dbReference type="SAM" id="MobiDB-lite"/>
    </source>
</evidence>
<sequence>MSSNTQGLSGRDLARARRQAQTKGKGTPIVPKAHQPIVNTSASVKSSEPVRSEPIAAPARSRNTVAAVAPVVNEGRKAAVERRKQLVKGSGYKAKSQPTRQPRQKTVVEPITTETAKPVQAAPVAAVTERSRQEVKSKTTSVKPMGSVMPKGRLVARTYRKAQSEGKAALKAKLSSSSSVSSIAKMANPDANGRQIAREVRHQRCTQGKTSSGVCRPTGKVARKPAASEPYPAKVGFSQTGYDQTVSGTMVSDTYKMTGSEAGSCRVISGTEYTSPDEFQAKCSFKPEANPRKVAMTKTAAGRHVSGTEVGLSEKVTGTEPGQCRGVTGTEYLPADQGEMFCGSKPESGPSKVSQSRTAKNQIISGPSMLPREAMTGLEAGSERAITGTQYLSHVAKLAKEPSRQARPGIMSVPTKVDVSETSAGNRVSGTNVNFYKPVTGDEAGFCKTVSGNEYQSREARSARCGDTLQPAAKKVAESKTFAGHKITGDRAGLGGKITGAGAGRCKSVTGSSYQSLDAVEECDLPIERVKPDYMNRPGFAAKPTTGTQPGPMGLTGAQQGVCSSVSGTPYQGIDQTSAMCQNSVASVPGESDFPVLMNPASMHAISQPMMMAMPMQSPSVAVPSDDVAEDLSSKVTGDGADRGFSITGDSWGRAGSVTGTEGRWAKGRNVSMKGNASKPLNLARDFRPETNPKVAELSPITGSSGNTKQGASVTVSGGARA</sequence>
<dbReference type="InParanoid" id="W0DTV8"/>
<dbReference type="STRING" id="717772.THIAE_09955"/>
<dbReference type="AlphaFoldDB" id="W0DTV8"/>
<keyword evidence="5" id="KW-1185">Reference proteome</keyword>
<feature type="region of interest" description="Disordered" evidence="3">
    <location>
        <begin position="207"/>
        <end position="232"/>
    </location>
</feature>
<keyword evidence="1" id="KW-0677">Repeat</keyword>